<dbReference type="Gene3D" id="3.40.50.300">
    <property type="entry name" value="P-loop containing nucleotide triphosphate hydrolases"/>
    <property type="match status" value="2"/>
</dbReference>
<evidence type="ECO:0000259" key="15">
    <source>
        <dbReference type="PROSITE" id="PS51195"/>
    </source>
</evidence>
<dbReference type="InterPro" id="IPR025313">
    <property type="entry name" value="SPB4-like_CTE"/>
</dbReference>
<keyword evidence="9" id="KW-0539">Nucleus</keyword>
<dbReference type="STRING" id="100787.A0A0G4KZG8"/>
<dbReference type="GO" id="GO:0005524">
    <property type="term" value="F:ATP binding"/>
    <property type="evidence" value="ECO:0007669"/>
    <property type="project" value="UniProtKB-UniRule"/>
</dbReference>
<accession>A0A0G4KZG8</accession>
<evidence type="ECO:0000256" key="1">
    <source>
        <dbReference type="ARBA" id="ARBA00004604"/>
    </source>
</evidence>
<dbReference type="PROSITE" id="PS51192">
    <property type="entry name" value="HELICASE_ATP_BIND_1"/>
    <property type="match status" value="1"/>
</dbReference>
<keyword evidence="8 11" id="KW-0694">RNA-binding</keyword>
<feature type="compositionally biased region" description="Basic and acidic residues" evidence="12">
    <location>
        <begin position="869"/>
        <end position="879"/>
    </location>
</feature>
<dbReference type="GO" id="GO:0003723">
    <property type="term" value="F:RNA binding"/>
    <property type="evidence" value="ECO:0007669"/>
    <property type="project" value="UniProtKB-UniRule"/>
</dbReference>
<proteinExistence type="inferred from homology"/>
<dbReference type="GO" id="GO:0003724">
    <property type="term" value="F:RNA helicase activity"/>
    <property type="evidence" value="ECO:0007669"/>
    <property type="project" value="UniProtKB-EC"/>
</dbReference>
<dbReference type="GO" id="GO:0006364">
    <property type="term" value="P:rRNA processing"/>
    <property type="evidence" value="ECO:0007669"/>
    <property type="project" value="UniProtKB-KW"/>
</dbReference>
<dbReference type="PROSITE" id="PS00039">
    <property type="entry name" value="DEAD_ATP_HELICASE"/>
    <property type="match status" value="1"/>
</dbReference>
<evidence type="ECO:0000256" key="9">
    <source>
        <dbReference type="ARBA" id="ARBA00023242"/>
    </source>
</evidence>
<dbReference type="SMART" id="SM00487">
    <property type="entry name" value="DEXDc"/>
    <property type="match status" value="1"/>
</dbReference>
<dbReference type="PANTHER" id="PTHR24031">
    <property type="entry name" value="RNA HELICASE"/>
    <property type="match status" value="1"/>
</dbReference>
<evidence type="ECO:0000256" key="10">
    <source>
        <dbReference type="PROSITE-ProRule" id="PRU00552"/>
    </source>
</evidence>
<dbReference type="Pfam" id="PF13959">
    <property type="entry name" value="CTE_SPB4"/>
    <property type="match status" value="1"/>
</dbReference>
<dbReference type="EMBL" id="CVQH01005891">
    <property type="protein sequence ID" value="CRK14775.1"/>
    <property type="molecule type" value="Genomic_DNA"/>
</dbReference>
<keyword evidence="7 11" id="KW-0067">ATP-binding</keyword>
<dbReference type="PROSITE" id="PS51194">
    <property type="entry name" value="HELICASE_CTER"/>
    <property type="match status" value="1"/>
</dbReference>
<feature type="domain" description="Helicase ATP-binding" evidence="13">
    <location>
        <begin position="250"/>
        <end position="424"/>
    </location>
</feature>
<dbReference type="CDD" id="cd17941">
    <property type="entry name" value="DEADc_DDX10"/>
    <property type="match status" value="1"/>
</dbReference>
<comment type="catalytic activity">
    <reaction evidence="11">
        <text>ATP + H2O = ADP + phosphate + H(+)</text>
        <dbReference type="Rhea" id="RHEA:13065"/>
        <dbReference type="ChEBI" id="CHEBI:15377"/>
        <dbReference type="ChEBI" id="CHEBI:15378"/>
        <dbReference type="ChEBI" id="CHEBI:30616"/>
        <dbReference type="ChEBI" id="CHEBI:43474"/>
        <dbReference type="ChEBI" id="CHEBI:456216"/>
        <dbReference type="EC" id="3.6.4.13"/>
    </reaction>
</comment>
<evidence type="ECO:0000256" key="6">
    <source>
        <dbReference type="ARBA" id="ARBA00022806"/>
    </source>
</evidence>
<sequence length="965" mass="108523">MPTPKTSIVTRQPVSFFKPLDCSRGNTTAAARKPQTMWCCRGGPKNHRVIENMPDSFDDFSEARRWWEVTQHAAMTPIYSEIVSLSSEILPRQRDMFGAVTQGDIFSMDAAVTFPLFQASMRCRDANVREAAIRLLQENPRRDGMWDSRMFEALVVQNRTLEVENAREGSLDEQWSRLQQRRAHLDEEGTLKTIALLKDVAAGKWTLQQEADPKATEVTTFAELPLCAPTKQGLEKSHFTTLTDIQSRAVPLALQGQDILGAAKTGSGKTLAFLLPVLEKLYRAQWTEFDGLGALIISPTRELAAQIFEVLRKVGRYHAFSAGLVIGGKSLKEEAERLAKMNILVCTPGRMLQHLDQTAGFDVDNLQMLVLDEADRIMDMGFQQAVDALVEHLPATRQTLLFSATQSKKISDLARLSLRDPAYVAVHEEATPANLQQHYLVTPLPEKLDTLYGFIKANLKSKMIVFFSSGKQVRFVYESFRHLSPGVPLLHLLGKQKQLQRMEITRRFADANHACLFATDVVARGVDFPAVDWVVQVDCPEDADTYIHRVGRTARYEREGKAVLFLDPSEEAGMLERLKHKKVPINKITVKESKKKSVTKQLQSMCFQYPELKYLGQKAFISYTRSVYLQKDKHVFKFDSLDLDAYAASLGLPGTPQIKFQKGEDIKKVKNAPRAGLSSDEDDDDSDLDGELDPEKAKLKAKKSKKNEVKTKYDRMFERTNQDVLSGHYSKVLGEADDDDADDFLAVKRVIDTNDLDDPAQADAGPKKVTIGHQEVIIDSKRREKALLSKKKMLKYKGSGTKLVFDEDGVARPLYELQDEDAFAQDGPAEEQRARFVEDEAARVKDADADDKERARLLRREKRLKRKAREAEDRGDMPRVGHAMATGGDLEEDPLALLRSLPMSGGRPAEDSSEAEEDERPRKKAKKWFQTDDEEAPADGRKVLEIDREPETLEDLEALAAGLLA</sequence>
<dbReference type="SMART" id="SM00490">
    <property type="entry name" value="HELICc"/>
    <property type="match status" value="1"/>
</dbReference>
<evidence type="ECO:0000256" key="5">
    <source>
        <dbReference type="ARBA" id="ARBA00022801"/>
    </source>
</evidence>
<protein>
    <recommendedName>
        <fullName evidence="11">ATP-dependent RNA helicase</fullName>
        <ecNumber evidence="11">3.6.4.13</ecNumber>
    </recommendedName>
</protein>
<comment type="function">
    <text evidence="11">RNA helicase.</text>
</comment>
<evidence type="ECO:0000256" key="11">
    <source>
        <dbReference type="RuleBase" id="RU365068"/>
    </source>
</evidence>
<feature type="short sequence motif" description="Q motif" evidence="10">
    <location>
        <begin position="219"/>
        <end position="247"/>
    </location>
</feature>
<evidence type="ECO:0000256" key="2">
    <source>
        <dbReference type="ARBA" id="ARBA00022517"/>
    </source>
</evidence>
<feature type="compositionally biased region" description="Basic and acidic residues" evidence="12">
    <location>
        <begin position="839"/>
        <end position="858"/>
    </location>
</feature>
<comment type="similarity">
    <text evidence="11">Belongs to the DEAD box helicase family.</text>
</comment>
<feature type="domain" description="DEAD-box RNA helicase Q" evidence="15">
    <location>
        <begin position="219"/>
        <end position="247"/>
    </location>
</feature>
<dbReference type="GO" id="GO:0005730">
    <property type="term" value="C:nucleolus"/>
    <property type="evidence" value="ECO:0007669"/>
    <property type="project" value="UniProtKB-SubCell"/>
</dbReference>
<gene>
    <name evidence="16" type="ORF">BN1708_011236</name>
</gene>
<evidence type="ECO:0000313" key="16">
    <source>
        <dbReference type="EMBL" id="CRK14775.1"/>
    </source>
</evidence>
<dbReference type="CDD" id="cd18787">
    <property type="entry name" value="SF2_C_DEAD"/>
    <property type="match status" value="1"/>
</dbReference>
<evidence type="ECO:0000259" key="13">
    <source>
        <dbReference type="PROSITE" id="PS51192"/>
    </source>
</evidence>
<evidence type="ECO:0000256" key="3">
    <source>
        <dbReference type="ARBA" id="ARBA00022552"/>
    </source>
</evidence>
<feature type="domain" description="Helicase C-terminal" evidence="14">
    <location>
        <begin position="447"/>
        <end position="599"/>
    </location>
</feature>
<keyword evidence="3" id="KW-0698">rRNA processing</keyword>
<evidence type="ECO:0000259" key="14">
    <source>
        <dbReference type="PROSITE" id="PS51194"/>
    </source>
</evidence>
<feature type="region of interest" description="Disordered" evidence="12">
    <location>
        <begin position="670"/>
        <end position="704"/>
    </location>
</feature>
<dbReference type="InterPro" id="IPR000629">
    <property type="entry name" value="RNA-helicase_DEAD-box_CS"/>
</dbReference>
<dbReference type="InterPro" id="IPR011545">
    <property type="entry name" value="DEAD/DEAH_box_helicase_dom"/>
</dbReference>
<feature type="compositionally biased region" description="Basic residues" evidence="12">
    <location>
        <begin position="859"/>
        <end position="868"/>
    </location>
</feature>
<dbReference type="InterPro" id="IPR001650">
    <property type="entry name" value="Helicase_C-like"/>
</dbReference>
<dbReference type="Pfam" id="PF00271">
    <property type="entry name" value="Helicase_C"/>
    <property type="match status" value="1"/>
</dbReference>
<dbReference type="AlphaFoldDB" id="A0A0G4KZG8"/>
<name>A0A0G4KZG8_VERLO</name>
<feature type="compositionally biased region" description="Acidic residues" evidence="12">
    <location>
        <begin position="679"/>
        <end position="692"/>
    </location>
</feature>
<keyword evidence="17" id="KW-1185">Reference proteome</keyword>
<dbReference type="EC" id="3.6.4.13" evidence="11"/>
<dbReference type="InterPro" id="IPR027417">
    <property type="entry name" value="P-loop_NTPase"/>
</dbReference>
<evidence type="ECO:0000256" key="7">
    <source>
        <dbReference type="ARBA" id="ARBA00022840"/>
    </source>
</evidence>
<dbReference type="InterPro" id="IPR014001">
    <property type="entry name" value="Helicase_ATP-bd"/>
</dbReference>
<dbReference type="InterPro" id="IPR014014">
    <property type="entry name" value="RNA_helicase_DEAD_Q_motif"/>
</dbReference>
<keyword evidence="4 11" id="KW-0547">Nucleotide-binding</keyword>
<keyword evidence="6 11" id="KW-0347">Helicase</keyword>
<evidence type="ECO:0000256" key="4">
    <source>
        <dbReference type="ARBA" id="ARBA00022741"/>
    </source>
</evidence>
<feature type="region of interest" description="Disordered" evidence="12">
    <location>
        <begin position="839"/>
        <end position="949"/>
    </location>
</feature>
<comment type="domain">
    <text evidence="11">The Q motif is unique to and characteristic of the DEAD box family of RNA helicases and controls ATP binding and hydrolysis.</text>
</comment>
<reference evidence="16 17" key="1">
    <citation type="submission" date="2015-05" db="EMBL/GenBank/DDBJ databases">
        <authorList>
            <person name="Wang D.B."/>
            <person name="Wang M."/>
        </authorList>
    </citation>
    <scope>NUCLEOTIDE SEQUENCE [LARGE SCALE GENOMIC DNA]</scope>
    <source>
        <strain evidence="16">VL1</strain>
    </source>
</reference>
<comment type="subcellular location">
    <subcellularLocation>
        <location evidence="1">Nucleus</location>
        <location evidence="1">Nucleolus</location>
    </subcellularLocation>
</comment>
<feature type="compositionally biased region" description="Basic and acidic residues" evidence="12">
    <location>
        <begin position="938"/>
        <end position="949"/>
    </location>
</feature>
<evidence type="ECO:0000256" key="12">
    <source>
        <dbReference type="SAM" id="MobiDB-lite"/>
    </source>
</evidence>
<keyword evidence="2" id="KW-0690">Ribosome biogenesis</keyword>
<dbReference type="SUPFAM" id="SSF52540">
    <property type="entry name" value="P-loop containing nucleoside triphosphate hydrolases"/>
    <property type="match status" value="2"/>
</dbReference>
<organism evidence="16 17">
    <name type="scientific">Verticillium longisporum</name>
    <name type="common">Verticillium dahliae var. longisporum</name>
    <dbReference type="NCBI Taxonomy" id="100787"/>
    <lineage>
        <taxon>Eukaryota</taxon>
        <taxon>Fungi</taxon>
        <taxon>Dikarya</taxon>
        <taxon>Ascomycota</taxon>
        <taxon>Pezizomycotina</taxon>
        <taxon>Sordariomycetes</taxon>
        <taxon>Hypocreomycetidae</taxon>
        <taxon>Glomerellales</taxon>
        <taxon>Plectosphaerellaceae</taxon>
        <taxon>Verticillium</taxon>
    </lineage>
</organism>
<dbReference type="PROSITE" id="PS51195">
    <property type="entry name" value="Q_MOTIF"/>
    <property type="match status" value="1"/>
</dbReference>
<evidence type="ECO:0000256" key="8">
    <source>
        <dbReference type="ARBA" id="ARBA00022884"/>
    </source>
</evidence>
<dbReference type="Proteomes" id="UP000044602">
    <property type="component" value="Unassembled WGS sequence"/>
</dbReference>
<dbReference type="GO" id="GO:0016887">
    <property type="term" value="F:ATP hydrolysis activity"/>
    <property type="evidence" value="ECO:0007669"/>
    <property type="project" value="RHEA"/>
</dbReference>
<dbReference type="Pfam" id="PF00270">
    <property type="entry name" value="DEAD"/>
    <property type="match status" value="1"/>
</dbReference>
<evidence type="ECO:0000313" key="17">
    <source>
        <dbReference type="Proteomes" id="UP000044602"/>
    </source>
</evidence>
<keyword evidence="5 11" id="KW-0378">Hydrolase</keyword>
<dbReference type="SMART" id="SM01178">
    <property type="entry name" value="DUF4217"/>
    <property type="match status" value="1"/>
</dbReference>